<dbReference type="Proteomes" id="UP001175097">
    <property type="component" value="Unassembled WGS sequence"/>
</dbReference>
<name>A0ABT8JPE4_9BACL</name>
<evidence type="ECO:0000313" key="1">
    <source>
        <dbReference type="EMBL" id="MDN4606059.1"/>
    </source>
</evidence>
<proteinExistence type="predicted"/>
<evidence type="ECO:0000313" key="2">
    <source>
        <dbReference type="Proteomes" id="UP001175097"/>
    </source>
</evidence>
<sequence length="88" mass="9741">MITTERIIEEMEHYLNNAKSAKDDQAIREALTAVSALCQVVLGGKKERQEEPIITPRTMAISHKPLISSLEGKPLDEEDANGGSIFDF</sequence>
<dbReference type="RefSeq" id="WP_301241604.1">
    <property type="nucleotide sequence ID" value="NZ_JAROCC010000001.1"/>
</dbReference>
<dbReference type="InterPro" id="IPR035218">
    <property type="entry name" value="DUF5327"/>
</dbReference>
<reference evidence="1" key="1">
    <citation type="submission" date="2023-03" db="EMBL/GenBank/DDBJ databases">
        <title>MT1 and MT2 Draft Genomes of Novel Species.</title>
        <authorList>
            <person name="Venkateswaran K."/>
        </authorList>
    </citation>
    <scope>NUCLEOTIDE SEQUENCE</scope>
    <source>
        <strain evidence="1">F6_3S_P_2</strain>
    </source>
</reference>
<dbReference type="EMBL" id="JAROCC010000001">
    <property type="protein sequence ID" value="MDN4606059.1"/>
    <property type="molecule type" value="Genomic_DNA"/>
</dbReference>
<comment type="caution">
    <text evidence="1">The sequence shown here is derived from an EMBL/GenBank/DDBJ whole genome shotgun (WGS) entry which is preliminary data.</text>
</comment>
<accession>A0ABT8JPE4</accession>
<dbReference type="Pfam" id="PF17261">
    <property type="entry name" value="DUF5327"/>
    <property type="match status" value="1"/>
</dbReference>
<gene>
    <name evidence="1" type="ORF">P5G49_01025</name>
</gene>
<keyword evidence="2" id="KW-1185">Reference proteome</keyword>
<organism evidence="1 2">
    <name type="scientific">Sporosarcina highlanderae</name>
    <dbReference type="NCBI Taxonomy" id="3035916"/>
    <lineage>
        <taxon>Bacteria</taxon>
        <taxon>Bacillati</taxon>
        <taxon>Bacillota</taxon>
        <taxon>Bacilli</taxon>
        <taxon>Bacillales</taxon>
        <taxon>Caryophanaceae</taxon>
        <taxon>Sporosarcina</taxon>
    </lineage>
</organism>
<protein>
    <submittedName>
        <fullName evidence="1">YwdI family protein</fullName>
    </submittedName>
</protein>